<dbReference type="PROSITE" id="PS51355">
    <property type="entry name" value="GLUTATHIONE_PEROXID_3"/>
    <property type="match status" value="1"/>
</dbReference>
<gene>
    <name evidence="6" type="ordered locus">Bcell_0849</name>
</gene>
<keyword evidence="7" id="KW-1185">Reference proteome</keyword>
<evidence type="ECO:0000256" key="4">
    <source>
        <dbReference type="PIRSR" id="PIRSR000303-1"/>
    </source>
</evidence>
<evidence type="ECO:0000256" key="3">
    <source>
        <dbReference type="ARBA" id="ARBA00023002"/>
    </source>
</evidence>
<dbReference type="PROSITE" id="PS00460">
    <property type="entry name" value="GLUTATHIONE_PEROXID_1"/>
    <property type="match status" value="1"/>
</dbReference>
<accession>E6U0S9</accession>
<dbReference type="PANTHER" id="PTHR11592:SF78">
    <property type="entry name" value="GLUTATHIONE PEROXIDASE"/>
    <property type="match status" value="1"/>
</dbReference>
<dbReference type="KEGG" id="bco:Bcell_0849"/>
<evidence type="ECO:0000256" key="5">
    <source>
        <dbReference type="RuleBase" id="RU000499"/>
    </source>
</evidence>
<sequence length="160" mass="18053">MSVYEFSAIRMDGGEQSLAAYEGKVLIIVNTATKCGFTPQLKELQSLQEKYDGKLIVLGFPCNQFMNQEPGTNEEVAEACQLNYGVTFPLFQKINVNGKQAHPLFQYLKSEAKGLMSKDIKWNFTKFLIDQNGEVINRYAPSTTPAKMEEDIKKLLQEEA</sequence>
<dbReference type="HOGENOM" id="CLU_029507_4_0_9"/>
<keyword evidence="2 5" id="KW-0575">Peroxidase</keyword>
<evidence type="ECO:0000256" key="1">
    <source>
        <dbReference type="ARBA" id="ARBA00006926"/>
    </source>
</evidence>
<proteinExistence type="inferred from homology"/>
<dbReference type="eggNOG" id="COG0386">
    <property type="taxonomic scope" value="Bacteria"/>
</dbReference>
<dbReference type="PRINTS" id="PR01011">
    <property type="entry name" value="GLUTPROXDASE"/>
</dbReference>
<evidence type="ECO:0000313" key="7">
    <source>
        <dbReference type="Proteomes" id="UP000001401"/>
    </source>
</evidence>
<dbReference type="CDD" id="cd00340">
    <property type="entry name" value="GSH_Peroxidase"/>
    <property type="match status" value="1"/>
</dbReference>
<dbReference type="InterPro" id="IPR000889">
    <property type="entry name" value="Glutathione_peroxidase"/>
</dbReference>
<dbReference type="PROSITE" id="PS00763">
    <property type="entry name" value="GLUTATHIONE_PEROXID_2"/>
    <property type="match status" value="1"/>
</dbReference>
<dbReference type="PIRSF" id="PIRSF000303">
    <property type="entry name" value="Glutathion_perox"/>
    <property type="match status" value="1"/>
</dbReference>
<name>E6U0S9_EVAC2</name>
<dbReference type="RefSeq" id="WP_013487468.1">
    <property type="nucleotide sequence ID" value="NC_014829.1"/>
</dbReference>
<evidence type="ECO:0000256" key="2">
    <source>
        <dbReference type="ARBA" id="ARBA00022559"/>
    </source>
</evidence>
<dbReference type="SUPFAM" id="SSF52833">
    <property type="entry name" value="Thioredoxin-like"/>
    <property type="match status" value="1"/>
</dbReference>
<dbReference type="InterPro" id="IPR029759">
    <property type="entry name" value="GPX_AS"/>
</dbReference>
<evidence type="ECO:0000313" key="6">
    <source>
        <dbReference type="EMBL" id="ADU29127.1"/>
    </source>
</evidence>
<comment type="similarity">
    <text evidence="1 5">Belongs to the glutathione peroxidase family.</text>
</comment>
<dbReference type="GO" id="GO:0004601">
    <property type="term" value="F:peroxidase activity"/>
    <property type="evidence" value="ECO:0007669"/>
    <property type="project" value="UniProtKB-KW"/>
</dbReference>
<dbReference type="Proteomes" id="UP000001401">
    <property type="component" value="Chromosome"/>
</dbReference>
<reference evidence="6" key="1">
    <citation type="submission" date="2010-12" db="EMBL/GenBank/DDBJ databases">
        <title>Complete sequence of Bacillus cellulosilyticus DSM 2522.</title>
        <authorList>
            <consortium name="US DOE Joint Genome Institute"/>
            <person name="Lucas S."/>
            <person name="Copeland A."/>
            <person name="Lapidus A."/>
            <person name="Cheng J.-F."/>
            <person name="Bruce D."/>
            <person name="Goodwin L."/>
            <person name="Pitluck S."/>
            <person name="Chertkov O."/>
            <person name="Detter J.C."/>
            <person name="Han C."/>
            <person name="Tapia R."/>
            <person name="Land M."/>
            <person name="Hauser L."/>
            <person name="Jeffries C."/>
            <person name="Kyrpides N."/>
            <person name="Ivanova N."/>
            <person name="Mikhailova N."/>
            <person name="Brumm P."/>
            <person name="Mead D."/>
            <person name="Woyke T."/>
        </authorList>
    </citation>
    <scope>NUCLEOTIDE SEQUENCE [LARGE SCALE GENOMIC DNA]</scope>
    <source>
        <strain evidence="6">DSM 2522</strain>
    </source>
</reference>
<dbReference type="Gene3D" id="3.40.30.10">
    <property type="entry name" value="Glutaredoxin"/>
    <property type="match status" value="1"/>
</dbReference>
<dbReference type="AlphaFoldDB" id="E6U0S9"/>
<dbReference type="Pfam" id="PF00255">
    <property type="entry name" value="GSHPx"/>
    <property type="match status" value="1"/>
</dbReference>
<dbReference type="GO" id="GO:0034599">
    <property type="term" value="P:cellular response to oxidative stress"/>
    <property type="evidence" value="ECO:0007669"/>
    <property type="project" value="TreeGrafter"/>
</dbReference>
<organism evidence="6 7">
    <name type="scientific">Evansella cellulosilytica (strain ATCC 21833 / DSM 2522 / FERM P-1141 / JCM 9156 / N-4)</name>
    <name type="common">Bacillus cellulosilyticus</name>
    <dbReference type="NCBI Taxonomy" id="649639"/>
    <lineage>
        <taxon>Bacteria</taxon>
        <taxon>Bacillati</taxon>
        <taxon>Bacillota</taxon>
        <taxon>Bacilli</taxon>
        <taxon>Bacillales</taxon>
        <taxon>Bacillaceae</taxon>
        <taxon>Evansella</taxon>
    </lineage>
</organism>
<dbReference type="InterPro" id="IPR029760">
    <property type="entry name" value="GPX_CS"/>
</dbReference>
<dbReference type="InterPro" id="IPR036249">
    <property type="entry name" value="Thioredoxin-like_sf"/>
</dbReference>
<dbReference type="FunFam" id="3.40.30.10:FF:000010">
    <property type="entry name" value="Glutathione peroxidase"/>
    <property type="match status" value="1"/>
</dbReference>
<keyword evidence="3 5" id="KW-0560">Oxidoreductase</keyword>
<dbReference type="OrthoDB" id="9789406at2"/>
<dbReference type="STRING" id="649639.Bcell_0849"/>
<protein>
    <recommendedName>
        <fullName evidence="5">Glutathione peroxidase</fullName>
    </recommendedName>
</protein>
<feature type="active site" evidence="4">
    <location>
        <position position="35"/>
    </location>
</feature>
<dbReference type="PANTHER" id="PTHR11592">
    <property type="entry name" value="GLUTATHIONE PEROXIDASE"/>
    <property type="match status" value="1"/>
</dbReference>
<dbReference type="EMBL" id="CP002394">
    <property type="protein sequence ID" value="ADU29127.1"/>
    <property type="molecule type" value="Genomic_DNA"/>
</dbReference>